<evidence type="ECO:0000256" key="8">
    <source>
        <dbReference type="ARBA" id="ARBA00023102"/>
    </source>
</evidence>
<proteinExistence type="inferred from homology"/>
<keyword evidence="7 11" id="KW-0560">Oxidoreductase</keyword>
<dbReference type="PANTHER" id="PTHR48099">
    <property type="entry name" value="C-1-TETRAHYDROFOLATE SYNTHASE, CYTOPLASMIC-RELATED"/>
    <property type="match status" value="1"/>
</dbReference>
<dbReference type="Gene3D" id="3.40.50.10860">
    <property type="entry name" value="Leucine Dehydrogenase, chain A, domain 1"/>
    <property type="match status" value="1"/>
</dbReference>
<dbReference type="InterPro" id="IPR020630">
    <property type="entry name" value="THF_DH/CycHdrlase_cat_dom"/>
</dbReference>
<evidence type="ECO:0000256" key="7">
    <source>
        <dbReference type="ARBA" id="ARBA00023002"/>
    </source>
</evidence>
<keyword evidence="3 11" id="KW-0028">Amino-acid biosynthesis</keyword>
<dbReference type="PROSITE" id="PS00767">
    <property type="entry name" value="THF_DHG_CYH_2"/>
    <property type="match status" value="1"/>
</dbReference>
<sequence>MTSRILDGRACAEKVKTHVKEAILARQKKGLSTPGLSVILVGEDPASAAYVHQKELACQAVGIRSIIHQMANTTLEAELAAKIDQCNSDSNTHGILLQFPLPTHINSFHLLERIHPDKDVDGFHPYNLGRLVQRHPMLRPCTPAGIMTLLKETNEDLTRKHAVVVGASNIVGRPMALELLLAKCTVTVCHRFTKDLAKHVKAADLLIVAIGKPGIIQSEWIKPGAIVVDVGFSRLSQNKIVGDVDFETSQEKAAWITPVPGGVGPMTVATLLENTLQAARNMD</sequence>
<evidence type="ECO:0000259" key="12">
    <source>
        <dbReference type="Pfam" id="PF00763"/>
    </source>
</evidence>
<dbReference type="EMBL" id="CP011126">
    <property type="protein sequence ID" value="AKQ33862.1"/>
    <property type="molecule type" value="Genomic_DNA"/>
</dbReference>
<evidence type="ECO:0000256" key="10">
    <source>
        <dbReference type="ARBA" id="ARBA00023268"/>
    </source>
</evidence>
<keyword evidence="10 11" id="KW-0511">Multifunctional enzyme</keyword>
<keyword evidence="9 11" id="KW-0486">Methionine biosynthesis</keyword>
<evidence type="ECO:0000259" key="13">
    <source>
        <dbReference type="Pfam" id="PF02882"/>
    </source>
</evidence>
<accession>A0ABN4HQ68</accession>
<dbReference type="NCBIfam" id="NF010783">
    <property type="entry name" value="PRK14186.1"/>
    <property type="match status" value="1"/>
</dbReference>
<reference evidence="14 15" key="1">
    <citation type="journal article" date="2015" name="Genome Biol. Evol.">
        <title>Distinctive Genome Reduction Rates Revealed by Genomic Analyses of Two Coxiella-Like Endosymbionts in Ticks.</title>
        <authorList>
            <person name="Gottlieb Y."/>
            <person name="Lalzar I."/>
            <person name="Klasson L."/>
        </authorList>
    </citation>
    <scope>NUCLEOTIDE SEQUENCE [LARGE SCALE GENOMIC DNA]</scope>
    <source>
        <strain evidence="14 15">CRt</strain>
    </source>
</reference>
<keyword evidence="4 11" id="KW-0658">Purine biosynthesis</keyword>
<evidence type="ECO:0000256" key="9">
    <source>
        <dbReference type="ARBA" id="ARBA00023167"/>
    </source>
</evidence>
<dbReference type="Proteomes" id="UP000063965">
    <property type="component" value="Chromosome"/>
</dbReference>
<name>A0ABN4HQ68_9COXI</name>
<dbReference type="Pfam" id="PF02882">
    <property type="entry name" value="THF_DHG_CYH_C"/>
    <property type="match status" value="1"/>
</dbReference>
<dbReference type="RefSeq" id="WP_048875524.1">
    <property type="nucleotide sequence ID" value="NZ_CP011126.1"/>
</dbReference>
<feature type="domain" description="Tetrahydrofolate dehydrogenase/cyclohydrolase catalytic" evidence="12">
    <location>
        <begin position="6"/>
        <end position="121"/>
    </location>
</feature>
<dbReference type="EC" id="3.5.4.9" evidence="11"/>
<feature type="binding site" evidence="11">
    <location>
        <begin position="166"/>
        <end position="168"/>
    </location>
    <ligand>
        <name>NADP(+)</name>
        <dbReference type="ChEBI" id="CHEBI:58349"/>
    </ligand>
</feature>
<dbReference type="InterPro" id="IPR046346">
    <property type="entry name" value="Aminoacid_DH-like_N_sf"/>
</dbReference>
<dbReference type="InterPro" id="IPR000672">
    <property type="entry name" value="THF_DH/CycHdrlase"/>
</dbReference>
<dbReference type="CDD" id="cd01080">
    <property type="entry name" value="NAD_bind_m-THF_DH_Cyclohyd"/>
    <property type="match status" value="1"/>
</dbReference>
<evidence type="ECO:0000313" key="15">
    <source>
        <dbReference type="Proteomes" id="UP000063965"/>
    </source>
</evidence>
<comment type="function">
    <text evidence="11">Catalyzes the oxidation of 5,10-methylenetetrahydrofolate to 5,10-methenyltetrahydrofolate and then the hydrolysis of 5,10-methenyltetrahydrofolate to 10-formyltetrahydrofolate.</text>
</comment>
<gene>
    <name evidence="11 14" type="primary">folD</name>
    <name evidence="14" type="ORF">CleRT_12920</name>
</gene>
<keyword evidence="15" id="KW-1185">Reference proteome</keyword>
<dbReference type="PANTHER" id="PTHR48099:SF5">
    <property type="entry name" value="C-1-TETRAHYDROFOLATE SYNTHASE, CYTOPLASMIC"/>
    <property type="match status" value="1"/>
</dbReference>
<dbReference type="Gene3D" id="3.40.50.720">
    <property type="entry name" value="NAD(P)-binding Rossmann-like Domain"/>
    <property type="match status" value="1"/>
</dbReference>
<evidence type="ECO:0000313" key="14">
    <source>
        <dbReference type="EMBL" id="AKQ33862.1"/>
    </source>
</evidence>
<comment type="pathway">
    <text evidence="1 11">One-carbon metabolism; tetrahydrofolate interconversion.</text>
</comment>
<comment type="subunit">
    <text evidence="11">Homodimer.</text>
</comment>
<organism evidence="14 15">
    <name type="scientific">Candidatus Coxiella mudrowiae</name>
    <dbReference type="NCBI Taxonomy" id="2054173"/>
    <lineage>
        <taxon>Bacteria</taxon>
        <taxon>Pseudomonadati</taxon>
        <taxon>Pseudomonadota</taxon>
        <taxon>Gammaproteobacteria</taxon>
        <taxon>Legionellales</taxon>
        <taxon>Coxiellaceae</taxon>
        <taxon>Coxiella</taxon>
    </lineage>
</organism>
<evidence type="ECO:0000256" key="11">
    <source>
        <dbReference type="HAMAP-Rule" id="MF_01576"/>
    </source>
</evidence>
<evidence type="ECO:0000256" key="1">
    <source>
        <dbReference type="ARBA" id="ARBA00004777"/>
    </source>
</evidence>
<comment type="caution">
    <text evidence="11">Lacks conserved residue(s) required for the propagation of feature annotation.</text>
</comment>
<evidence type="ECO:0000256" key="3">
    <source>
        <dbReference type="ARBA" id="ARBA00022605"/>
    </source>
</evidence>
<dbReference type="InterPro" id="IPR020631">
    <property type="entry name" value="THF_DH/CycHdrlase_NAD-bd_dom"/>
</dbReference>
<dbReference type="SUPFAM" id="SSF53223">
    <property type="entry name" value="Aminoacid dehydrogenase-like, N-terminal domain"/>
    <property type="match status" value="1"/>
</dbReference>
<evidence type="ECO:0000256" key="2">
    <source>
        <dbReference type="ARBA" id="ARBA00022563"/>
    </source>
</evidence>
<dbReference type="InterPro" id="IPR036291">
    <property type="entry name" value="NAD(P)-bd_dom_sf"/>
</dbReference>
<evidence type="ECO:0000256" key="6">
    <source>
        <dbReference type="ARBA" id="ARBA00022857"/>
    </source>
</evidence>
<comment type="catalytic activity">
    <reaction evidence="11">
        <text>(6R)-5,10-methenyltetrahydrofolate + H2O = (6R)-10-formyltetrahydrofolate + H(+)</text>
        <dbReference type="Rhea" id="RHEA:23700"/>
        <dbReference type="ChEBI" id="CHEBI:15377"/>
        <dbReference type="ChEBI" id="CHEBI:15378"/>
        <dbReference type="ChEBI" id="CHEBI:57455"/>
        <dbReference type="ChEBI" id="CHEBI:195366"/>
        <dbReference type="EC" id="3.5.4.9"/>
    </reaction>
</comment>
<keyword evidence="8 11" id="KW-0368">Histidine biosynthesis</keyword>
<dbReference type="SUPFAM" id="SSF51735">
    <property type="entry name" value="NAD(P)-binding Rossmann-fold domains"/>
    <property type="match status" value="1"/>
</dbReference>
<dbReference type="NCBIfam" id="NF008058">
    <property type="entry name" value="PRK10792.1"/>
    <property type="match status" value="1"/>
</dbReference>
<dbReference type="InterPro" id="IPR020867">
    <property type="entry name" value="THF_DH/CycHdrlase_CS"/>
</dbReference>
<dbReference type="HAMAP" id="MF_01576">
    <property type="entry name" value="THF_DHG_CYH"/>
    <property type="match status" value="1"/>
</dbReference>
<keyword evidence="5 11" id="KW-0378">Hydrolase</keyword>
<evidence type="ECO:0000256" key="4">
    <source>
        <dbReference type="ARBA" id="ARBA00022755"/>
    </source>
</evidence>
<dbReference type="Pfam" id="PF00763">
    <property type="entry name" value="THF_DHG_CYH"/>
    <property type="match status" value="1"/>
</dbReference>
<comment type="similarity">
    <text evidence="11">Belongs to the tetrahydrofolate dehydrogenase/cyclohydrolase family.</text>
</comment>
<evidence type="ECO:0000256" key="5">
    <source>
        <dbReference type="ARBA" id="ARBA00022801"/>
    </source>
</evidence>
<keyword evidence="6 11" id="KW-0521">NADP</keyword>
<comment type="catalytic activity">
    <reaction evidence="11">
        <text>(6R)-5,10-methylene-5,6,7,8-tetrahydrofolate + NADP(+) = (6R)-5,10-methenyltetrahydrofolate + NADPH</text>
        <dbReference type="Rhea" id="RHEA:22812"/>
        <dbReference type="ChEBI" id="CHEBI:15636"/>
        <dbReference type="ChEBI" id="CHEBI:57455"/>
        <dbReference type="ChEBI" id="CHEBI:57783"/>
        <dbReference type="ChEBI" id="CHEBI:58349"/>
        <dbReference type="EC" id="1.5.1.5"/>
    </reaction>
</comment>
<dbReference type="PRINTS" id="PR00085">
    <property type="entry name" value="THFDHDRGNASE"/>
</dbReference>
<feature type="domain" description="Tetrahydrofolate dehydrogenase/cyclohydrolase NAD(P)-binding" evidence="13">
    <location>
        <begin position="140"/>
        <end position="281"/>
    </location>
</feature>
<dbReference type="EC" id="1.5.1.5" evidence="11"/>
<protein>
    <recommendedName>
        <fullName evidence="11">Bifunctional protein FolD</fullName>
    </recommendedName>
    <domain>
        <recommendedName>
            <fullName evidence="11">Methylenetetrahydrofolate dehydrogenase</fullName>
            <ecNumber evidence="11">1.5.1.5</ecNumber>
        </recommendedName>
    </domain>
    <domain>
        <recommendedName>
            <fullName evidence="11">Methenyltetrahydrofolate cyclohydrolase</fullName>
            <ecNumber evidence="11">3.5.4.9</ecNumber>
        </recommendedName>
    </domain>
</protein>
<keyword evidence="2 11" id="KW-0554">One-carbon metabolism</keyword>